<evidence type="ECO:0000313" key="2">
    <source>
        <dbReference type="Proteomes" id="UP000297245"/>
    </source>
</evidence>
<reference evidence="1 2" key="1">
    <citation type="journal article" date="2019" name="Nat. Ecol. Evol.">
        <title>Megaphylogeny resolves global patterns of mushroom evolution.</title>
        <authorList>
            <person name="Varga T."/>
            <person name="Krizsan K."/>
            <person name="Foldi C."/>
            <person name="Dima B."/>
            <person name="Sanchez-Garcia M."/>
            <person name="Sanchez-Ramirez S."/>
            <person name="Szollosi G.J."/>
            <person name="Szarkandi J.G."/>
            <person name="Papp V."/>
            <person name="Albert L."/>
            <person name="Andreopoulos W."/>
            <person name="Angelini C."/>
            <person name="Antonin V."/>
            <person name="Barry K.W."/>
            <person name="Bougher N.L."/>
            <person name="Buchanan P."/>
            <person name="Buyck B."/>
            <person name="Bense V."/>
            <person name="Catcheside P."/>
            <person name="Chovatia M."/>
            <person name="Cooper J."/>
            <person name="Damon W."/>
            <person name="Desjardin D."/>
            <person name="Finy P."/>
            <person name="Geml J."/>
            <person name="Haridas S."/>
            <person name="Hughes K."/>
            <person name="Justo A."/>
            <person name="Karasinski D."/>
            <person name="Kautmanova I."/>
            <person name="Kiss B."/>
            <person name="Kocsube S."/>
            <person name="Kotiranta H."/>
            <person name="LaButti K.M."/>
            <person name="Lechner B.E."/>
            <person name="Liimatainen K."/>
            <person name="Lipzen A."/>
            <person name="Lukacs Z."/>
            <person name="Mihaltcheva S."/>
            <person name="Morgado L.N."/>
            <person name="Niskanen T."/>
            <person name="Noordeloos M.E."/>
            <person name="Ohm R.A."/>
            <person name="Ortiz-Santana B."/>
            <person name="Ovrebo C."/>
            <person name="Racz N."/>
            <person name="Riley R."/>
            <person name="Savchenko A."/>
            <person name="Shiryaev A."/>
            <person name="Soop K."/>
            <person name="Spirin V."/>
            <person name="Szebenyi C."/>
            <person name="Tomsovsky M."/>
            <person name="Tulloss R.E."/>
            <person name="Uehling J."/>
            <person name="Grigoriev I.V."/>
            <person name="Vagvolgyi C."/>
            <person name="Papp T."/>
            <person name="Martin F.M."/>
            <person name="Miettinen O."/>
            <person name="Hibbett D.S."/>
            <person name="Nagy L.G."/>
        </authorList>
    </citation>
    <scope>NUCLEOTIDE SEQUENCE [LARGE SCALE GENOMIC DNA]</scope>
    <source>
        <strain evidence="1 2">CBS 962.96</strain>
    </source>
</reference>
<accession>A0A4S8M5M2</accession>
<dbReference type="AlphaFoldDB" id="A0A4S8M5M2"/>
<dbReference type="EMBL" id="ML179153">
    <property type="protein sequence ID" value="THU97542.1"/>
    <property type="molecule type" value="Genomic_DNA"/>
</dbReference>
<proteinExistence type="predicted"/>
<protein>
    <submittedName>
        <fullName evidence="1">Uncharacterized protein</fullName>
    </submittedName>
</protein>
<organism evidence="1 2">
    <name type="scientific">Dendrothele bispora (strain CBS 962.96)</name>
    <dbReference type="NCBI Taxonomy" id="1314807"/>
    <lineage>
        <taxon>Eukaryota</taxon>
        <taxon>Fungi</taxon>
        <taxon>Dikarya</taxon>
        <taxon>Basidiomycota</taxon>
        <taxon>Agaricomycotina</taxon>
        <taxon>Agaricomycetes</taxon>
        <taxon>Agaricomycetidae</taxon>
        <taxon>Agaricales</taxon>
        <taxon>Agaricales incertae sedis</taxon>
        <taxon>Dendrothele</taxon>
    </lineage>
</organism>
<name>A0A4S8M5M2_DENBC</name>
<keyword evidence="2" id="KW-1185">Reference proteome</keyword>
<dbReference type="OrthoDB" id="2416294at2759"/>
<evidence type="ECO:0000313" key="1">
    <source>
        <dbReference type="EMBL" id="THU97542.1"/>
    </source>
</evidence>
<dbReference type="Proteomes" id="UP000297245">
    <property type="component" value="Unassembled WGS sequence"/>
</dbReference>
<gene>
    <name evidence="1" type="ORF">K435DRAFT_662608</name>
</gene>
<sequence length="67" mass="7513">MPPQKKWLKQCAENLAGSIKTGLKRAVADAYLKGLNGRQAAWAARKYRGHRVLPESVMEDMRKAGLF</sequence>